<dbReference type="CDD" id="cd00018">
    <property type="entry name" value="AP2"/>
    <property type="match status" value="1"/>
</dbReference>
<dbReference type="AlphaFoldDB" id="A0A6J1FQ36"/>
<evidence type="ECO:0000313" key="9">
    <source>
        <dbReference type="RefSeq" id="XP_022942387.1"/>
    </source>
</evidence>
<dbReference type="Pfam" id="PF00847">
    <property type="entry name" value="AP2"/>
    <property type="match status" value="1"/>
</dbReference>
<dbReference type="PANTHER" id="PTHR31190">
    <property type="entry name" value="DNA-BINDING DOMAIN"/>
    <property type="match status" value="1"/>
</dbReference>
<organism evidence="8 9">
    <name type="scientific">Cucurbita moschata</name>
    <name type="common">Winter crookneck squash</name>
    <name type="synonym">Cucurbita pepo var. moschata</name>
    <dbReference type="NCBI Taxonomy" id="3662"/>
    <lineage>
        <taxon>Eukaryota</taxon>
        <taxon>Viridiplantae</taxon>
        <taxon>Streptophyta</taxon>
        <taxon>Embryophyta</taxon>
        <taxon>Tracheophyta</taxon>
        <taxon>Spermatophyta</taxon>
        <taxon>Magnoliopsida</taxon>
        <taxon>eudicotyledons</taxon>
        <taxon>Gunneridae</taxon>
        <taxon>Pentapetalae</taxon>
        <taxon>rosids</taxon>
        <taxon>fabids</taxon>
        <taxon>Cucurbitales</taxon>
        <taxon>Cucurbitaceae</taxon>
        <taxon>Cucurbiteae</taxon>
        <taxon>Cucurbita</taxon>
    </lineage>
</organism>
<gene>
    <name evidence="9" type="primary">LOC111447448</name>
</gene>
<evidence type="ECO:0000256" key="6">
    <source>
        <dbReference type="ARBA" id="ARBA00024343"/>
    </source>
</evidence>
<accession>A0A6J1FQ36</accession>
<evidence type="ECO:0000313" key="8">
    <source>
        <dbReference type="Proteomes" id="UP000504609"/>
    </source>
</evidence>
<dbReference type="InterPro" id="IPR044808">
    <property type="entry name" value="ERF_plant"/>
</dbReference>
<keyword evidence="2" id="KW-0805">Transcription regulation</keyword>
<dbReference type="GeneID" id="111447448"/>
<evidence type="ECO:0000256" key="1">
    <source>
        <dbReference type="ARBA" id="ARBA00004123"/>
    </source>
</evidence>
<reference evidence="9" key="1">
    <citation type="submission" date="2025-08" db="UniProtKB">
        <authorList>
            <consortium name="RefSeq"/>
        </authorList>
    </citation>
    <scope>IDENTIFICATION</scope>
    <source>
        <tissue evidence="9">Young leaves</tissue>
    </source>
</reference>
<dbReference type="Gene3D" id="3.30.730.10">
    <property type="entry name" value="AP2/ERF domain"/>
    <property type="match status" value="1"/>
</dbReference>
<name>A0A6J1FQ36_CUCMO</name>
<dbReference type="FunFam" id="3.30.730.10:FF:000001">
    <property type="entry name" value="Ethylene-responsive transcription factor 2"/>
    <property type="match status" value="1"/>
</dbReference>
<dbReference type="GO" id="GO:0005634">
    <property type="term" value="C:nucleus"/>
    <property type="evidence" value="ECO:0007669"/>
    <property type="project" value="UniProtKB-SubCell"/>
</dbReference>
<sequence>MSSLKRSRSTEFSESYFSLPPPYLRPISADQELSVIVTALTSVVSGTAFDSDFMENRFWHDFQIPPPTFDCATSAASASASDSFSVSGTTSSISCSSTDAILGPSVFETCSVCRIDGCLGCDFFPPSSQVDNEKKSGKKRSKKTYRGVRQRPWGKWAAEIRNPKLATRVWLGTFNTAEEAARAYDKAAWEFRGPRAKLNFPFTDDSLRMMSSEQQEQRPEIEMSKNSSNSTAATAAIGVGNDDEIWGKIAKDEADQWMSSLMTYHGGESPDSASTGIWEFS</sequence>
<evidence type="ECO:0000256" key="2">
    <source>
        <dbReference type="ARBA" id="ARBA00023015"/>
    </source>
</evidence>
<evidence type="ECO:0000256" key="5">
    <source>
        <dbReference type="ARBA" id="ARBA00023242"/>
    </source>
</evidence>
<comment type="similarity">
    <text evidence="6">Belongs to the AP2/ERF transcription factor family. ERF subfamily.</text>
</comment>
<keyword evidence="5" id="KW-0539">Nucleus</keyword>
<dbReference type="GO" id="GO:0009873">
    <property type="term" value="P:ethylene-activated signaling pathway"/>
    <property type="evidence" value="ECO:0007669"/>
    <property type="project" value="InterPro"/>
</dbReference>
<dbReference type="PRINTS" id="PR00367">
    <property type="entry name" value="ETHRSPELEMNT"/>
</dbReference>
<dbReference type="GO" id="GO:0003677">
    <property type="term" value="F:DNA binding"/>
    <property type="evidence" value="ECO:0007669"/>
    <property type="project" value="UniProtKB-KW"/>
</dbReference>
<dbReference type="InterPro" id="IPR001471">
    <property type="entry name" value="AP2/ERF_dom"/>
</dbReference>
<dbReference type="KEGG" id="cmos:111447448"/>
<dbReference type="InterPro" id="IPR036955">
    <property type="entry name" value="AP2/ERF_dom_sf"/>
</dbReference>
<dbReference type="PROSITE" id="PS51032">
    <property type="entry name" value="AP2_ERF"/>
    <property type="match status" value="1"/>
</dbReference>
<keyword evidence="8" id="KW-1185">Reference proteome</keyword>
<dbReference type="InterPro" id="IPR016177">
    <property type="entry name" value="DNA-bd_dom_sf"/>
</dbReference>
<feature type="domain" description="AP2/ERF" evidence="7">
    <location>
        <begin position="144"/>
        <end position="201"/>
    </location>
</feature>
<comment type="subcellular location">
    <subcellularLocation>
        <location evidence="1">Nucleus</location>
    </subcellularLocation>
</comment>
<dbReference type="GO" id="GO:0003700">
    <property type="term" value="F:DNA-binding transcription factor activity"/>
    <property type="evidence" value="ECO:0007669"/>
    <property type="project" value="InterPro"/>
</dbReference>
<protein>
    <submittedName>
        <fullName evidence="9">Ethylene-responsive transcription factor ERF109-like</fullName>
    </submittedName>
</protein>
<proteinExistence type="inferred from homology"/>
<evidence type="ECO:0000256" key="4">
    <source>
        <dbReference type="ARBA" id="ARBA00023163"/>
    </source>
</evidence>
<keyword evidence="4" id="KW-0804">Transcription</keyword>
<dbReference type="SMART" id="SM00380">
    <property type="entry name" value="AP2"/>
    <property type="match status" value="1"/>
</dbReference>
<dbReference type="PANTHER" id="PTHR31190:SF181">
    <property type="entry name" value="OS02G0764700 PROTEIN"/>
    <property type="match status" value="1"/>
</dbReference>
<dbReference type="RefSeq" id="XP_022942387.1">
    <property type="nucleotide sequence ID" value="XM_023086619.1"/>
</dbReference>
<dbReference type="SUPFAM" id="SSF54171">
    <property type="entry name" value="DNA-binding domain"/>
    <property type="match status" value="1"/>
</dbReference>
<keyword evidence="3" id="KW-0238">DNA-binding</keyword>
<evidence type="ECO:0000259" key="7">
    <source>
        <dbReference type="PROSITE" id="PS51032"/>
    </source>
</evidence>
<dbReference type="Proteomes" id="UP000504609">
    <property type="component" value="Unplaced"/>
</dbReference>
<evidence type="ECO:0000256" key="3">
    <source>
        <dbReference type="ARBA" id="ARBA00023125"/>
    </source>
</evidence>